<dbReference type="EMBL" id="JAWWNJ010000056">
    <property type="protein sequence ID" value="KAK7014671.1"/>
    <property type="molecule type" value="Genomic_DNA"/>
</dbReference>
<comment type="caution">
    <text evidence="2">The sequence shown here is derived from an EMBL/GenBank/DDBJ whole genome shotgun (WGS) entry which is preliminary data.</text>
</comment>
<sequence>MESENSSLKENNEALVSRADELARRLHNKSRQANRARLSADGLRAELNRSKHARAVQAVRLGRRKTDGIGKAMKLARVSDTKRWMKGKGGIFVEQSREMVRELVALKVTPENVDPVIHTVGTGLGLQVQDHISARQVGRVMEEGGIASDVQVAMEINASKAATASATDHTSESQMEGWRTVLVEGLVGTYNASPLGRANPIDVDEFITFIKALGTDHANDQKKLARLITEWVRNSRTVMLGKRWLSSASMQQYMPTILQFSNDKIANAGGLDAWNALSEEEKAIRDIEVCRALYCHFGEQEWKNLSAEERFEAESLVWCGCCMHKEMNSVKGGVEGMKLFWASIGGPAPVKLMNKANASAVKNSNSGSAASEKALDASEGGAVKLTSLLGALFNHKDDKRGQQDTFKLYFEDVLGFKVSCPDTSNTRFQSHCDCAIFIILYLPQILQFMSHIMYNKGKTALNHLEANVLKGLQDIPTLTELVVLALYANAVSYAYMRVVRATGNRKMNALDLAEFHKKVISFCEKIAENPDLLLAPDASYETGTLHGQVWEYPEVFYAIQQLKSKLPNLSGCLKSFFVGAADTWKRFGEEYHPDGVIARLSAAARALIYVNPTNDRNEGALGVLRRAVREAARLSLSVHNAKSKYTVNDTRQFLQSPAVTEAFRAWLRAEARRRIDSGRDRKCRMKIVAHEKVVAAEKEAAEVKRKARAAEVLAELQALKPILDADYIEANHKSITTTELIKNINWHRQFVEVGVIPAKTLISKMPKESKVRQLIAAVERYNKQILPRLQMLALAAMTAGVSDKDGVDGIPIVDSWDAEDEALEEDMLDDYD</sequence>
<dbReference type="Proteomes" id="UP001362999">
    <property type="component" value="Unassembled WGS sequence"/>
</dbReference>
<accession>A0AAW0AQG0</accession>
<reference evidence="2 3" key="1">
    <citation type="journal article" date="2024" name="J Genomics">
        <title>Draft genome sequencing and assembly of Favolaschia claudopus CIRM-BRFM 2984 isolated from oak limbs.</title>
        <authorList>
            <person name="Navarro D."/>
            <person name="Drula E."/>
            <person name="Chaduli D."/>
            <person name="Cazenave R."/>
            <person name="Ahrendt S."/>
            <person name="Wang J."/>
            <person name="Lipzen A."/>
            <person name="Daum C."/>
            <person name="Barry K."/>
            <person name="Grigoriev I.V."/>
            <person name="Favel A."/>
            <person name="Rosso M.N."/>
            <person name="Martin F."/>
        </authorList>
    </citation>
    <scope>NUCLEOTIDE SEQUENCE [LARGE SCALE GENOMIC DNA]</scope>
    <source>
        <strain evidence="2 3">CIRM-BRFM 2984</strain>
    </source>
</reference>
<gene>
    <name evidence="2" type="ORF">R3P38DRAFT_3573495</name>
</gene>
<feature type="coiled-coil region" evidence="1">
    <location>
        <begin position="5"/>
        <end position="32"/>
    </location>
</feature>
<name>A0AAW0AQG0_9AGAR</name>
<keyword evidence="1" id="KW-0175">Coiled coil</keyword>
<evidence type="ECO:0000313" key="3">
    <source>
        <dbReference type="Proteomes" id="UP001362999"/>
    </source>
</evidence>
<dbReference type="AlphaFoldDB" id="A0AAW0AQG0"/>
<evidence type="ECO:0000313" key="2">
    <source>
        <dbReference type="EMBL" id="KAK7014671.1"/>
    </source>
</evidence>
<keyword evidence="3" id="KW-1185">Reference proteome</keyword>
<organism evidence="2 3">
    <name type="scientific">Favolaschia claudopus</name>
    <dbReference type="NCBI Taxonomy" id="2862362"/>
    <lineage>
        <taxon>Eukaryota</taxon>
        <taxon>Fungi</taxon>
        <taxon>Dikarya</taxon>
        <taxon>Basidiomycota</taxon>
        <taxon>Agaricomycotina</taxon>
        <taxon>Agaricomycetes</taxon>
        <taxon>Agaricomycetidae</taxon>
        <taxon>Agaricales</taxon>
        <taxon>Marasmiineae</taxon>
        <taxon>Mycenaceae</taxon>
        <taxon>Favolaschia</taxon>
    </lineage>
</organism>
<proteinExistence type="predicted"/>
<protein>
    <submittedName>
        <fullName evidence="2">Uncharacterized protein</fullName>
    </submittedName>
</protein>
<evidence type="ECO:0000256" key="1">
    <source>
        <dbReference type="SAM" id="Coils"/>
    </source>
</evidence>